<evidence type="ECO:0000256" key="8">
    <source>
        <dbReference type="ARBA" id="ARBA00022723"/>
    </source>
</evidence>
<evidence type="ECO:0000256" key="12">
    <source>
        <dbReference type="ARBA" id="ARBA00023004"/>
    </source>
</evidence>
<dbReference type="AlphaFoldDB" id="A0A5C3Q170"/>
<dbReference type="InterPro" id="IPR017938">
    <property type="entry name" value="Riboflavin_synthase-like_b-brl"/>
</dbReference>
<dbReference type="PANTHER" id="PTHR43396">
    <property type="entry name" value="FLAVOHEMOPROTEIN"/>
    <property type="match status" value="1"/>
</dbReference>
<dbReference type="InterPro" id="IPR000971">
    <property type="entry name" value="Globin"/>
</dbReference>
<dbReference type="Pfam" id="PF00175">
    <property type="entry name" value="NAD_binding_1"/>
    <property type="match status" value="1"/>
</dbReference>
<feature type="domain" description="Globin" evidence="17">
    <location>
        <begin position="16"/>
        <end position="154"/>
    </location>
</feature>
<dbReference type="InterPro" id="IPR017927">
    <property type="entry name" value="FAD-bd_FR_type"/>
</dbReference>
<evidence type="ECO:0000256" key="7">
    <source>
        <dbReference type="ARBA" id="ARBA00022630"/>
    </source>
</evidence>
<evidence type="ECO:0000256" key="15">
    <source>
        <dbReference type="ARBA" id="ARBA00049433"/>
    </source>
</evidence>
<evidence type="ECO:0000256" key="11">
    <source>
        <dbReference type="ARBA" id="ARBA00023002"/>
    </source>
</evidence>
<protein>
    <recommendedName>
        <fullName evidence="4">nitric oxide dioxygenase</fullName>
        <ecNumber evidence="4">1.14.12.17</ecNumber>
    </recommendedName>
</protein>
<dbReference type="Pfam" id="PF00042">
    <property type="entry name" value="Globin"/>
    <property type="match status" value="1"/>
</dbReference>
<evidence type="ECO:0000256" key="6">
    <source>
        <dbReference type="ARBA" id="ARBA00022617"/>
    </source>
</evidence>
<dbReference type="GO" id="GO:0020037">
    <property type="term" value="F:heme binding"/>
    <property type="evidence" value="ECO:0007669"/>
    <property type="project" value="InterPro"/>
</dbReference>
<evidence type="ECO:0000256" key="13">
    <source>
        <dbReference type="ARBA" id="ARBA00023027"/>
    </source>
</evidence>
<keyword evidence="9" id="KW-0274">FAD</keyword>
<dbReference type="GO" id="GO:0009636">
    <property type="term" value="P:response to toxic substance"/>
    <property type="evidence" value="ECO:0007669"/>
    <property type="project" value="UniProtKB-KW"/>
</dbReference>
<keyword evidence="13" id="KW-0520">NAD</keyword>
<evidence type="ECO:0000259" key="17">
    <source>
        <dbReference type="PROSITE" id="PS01033"/>
    </source>
</evidence>
<dbReference type="EMBL" id="ML210973">
    <property type="protein sequence ID" value="TFK94100.1"/>
    <property type="molecule type" value="Genomic_DNA"/>
</dbReference>
<dbReference type="GO" id="GO:0046872">
    <property type="term" value="F:metal ion binding"/>
    <property type="evidence" value="ECO:0007669"/>
    <property type="project" value="UniProtKB-KW"/>
</dbReference>
<dbReference type="FunFam" id="1.10.490.10:FF:000003">
    <property type="entry name" value="Flavohemoprotein"/>
    <property type="match status" value="1"/>
</dbReference>
<evidence type="ECO:0000256" key="3">
    <source>
        <dbReference type="ARBA" id="ARBA00006401"/>
    </source>
</evidence>
<dbReference type="Proteomes" id="UP000308197">
    <property type="component" value="Unassembled WGS sequence"/>
</dbReference>
<dbReference type="InParanoid" id="A0A5C3Q170"/>
<dbReference type="InterPro" id="IPR001433">
    <property type="entry name" value="OxRdtase_FAD/NAD-bd"/>
</dbReference>
<comment type="catalytic activity">
    <reaction evidence="15">
        <text>2 nitric oxide + NADPH + 2 O2 = 2 nitrate + NADP(+) + H(+)</text>
        <dbReference type="Rhea" id="RHEA:19465"/>
        <dbReference type="ChEBI" id="CHEBI:15378"/>
        <dbReference type="ChEBI" id="CHEBI:15379"/>
        <dbReference type="ChEBI" id="CHEBI:16480"/>
        <dbReference type="ChEBI" id="CHEBI:17632"/>
        <dbReference type="ChEBI" id="CHEBI:57783"/>
        <dbReference type="ChEBI" id="CHEBI:58349"/>
        <dbReference type="EC" id="1.14.12.17"/>
    </reaction>
</comment>
<evidence type="ECO:0000313" key="20">
    <source>
        <dbReference type="Proteomes" id="UP000308197"/>
    </source>
</evidence>
<dbReference type="PROSITE" id="PS01033">
    <property type="entry name" value="GLOBIN"/>
    <property type="match status" value="1"/>
</dbReference>
<dbReference type="EC" id="1.14.12.17" evidence="4"/>
<dbReference type="InterPro" id="IPR039261">
    <property type="entry name" value="FNR_nucleotide-bd"/>
</dbReference>
<dbReference type="PANTHER" id="PTHR43396:SF3">
    <property type="entry name" value="FLAVOHEMOPROTEIN"/>
    <property type="match status" value="1"/>
</dbReference>
<evidence type="ECO:0000313" key="19">
    <source>
        <dbReference type="EMBL" id="TFK94100.1"/>
    </source>
</evidence>
<dbReference type="SUPFAM" id="SSF63380">
    <property type="entry name" value="Riboflavin synthase domain-like"/>
    <property type="match status" value="1"/>
</dbReference>
<keyword evidence="10" id="KW-0521">NADP</keyword>
<reference evidence="19 20" key="1">
    <citation type="journal article" date="2019" name="Nat. Ecol. Evol.">
        <title>Megaphylogeny resolves global patterns of mushroom evolution.</title>
        <authorList>
            <person name="Varga T."/>
            <person name="Krizsan K."/>
            <person name="Foldi C."/>
            <person name="Dima B."/>
            <person name="Sanchez-Garcia M."/>
            <person name="Sanchez-Ramirez S."/>
            <person name="Szollosi G.J."/>
            <person name="Szarkandi J.G."/>
            <person name="Papp V."/>
            <person name="Albert L."/>
            <person name="Andreopoulos W."/>
            <person name="Angelini C."/>
            <person name="Antonin V."/>
            <person name="Barry K.W."/>
            <person name="Bougher N.L."/>
            <person name="Buchanan P."/>
            <person name="Buyck B."/>
            <person name="Bense V."/>
            <person name="Catcheside P."/>
            <person name="Chovatia M."/>
            <person name="Cooper J."/>
            <person name="Damon W."/>
            <person name="Desjardin D."/>
            <person name="Finy P."/>
            <person name="Geml J."/>
            <person name="Haridas S."/>
            <person name="Hughes K."/>
            <person name="Justo A."/>
            <person name="Karasinski D."/>
            <person name="Kautmanova I."/>
            <person name="Kiss B."/>
            <person name="Kocsube S."/>
            <person name="Kotiranta H."/>
            <person name="LaButti K.M."/>
            <person name="Lechner B.E."/>
            <person name="Liimatainen K."/>
            <person name="Lipzen A."/>
            <person name="Lukacs Z."/>
            <person name="Mihaltcheva S."/>
            <person name="Morgado L.N."/>
            <person name="Niskanen T."/>
            <person name="Noordeloos M.E."/>
            <person name="Ohm R.A."/>
            <person name="Ortiz-Santana B."/>
            <person name="Ovrebo C."/>
            <person name="Racz N."/>
            <person name="Riley R."/>
            <person name="Savchenko A."/>
            <person name="Shiryaev A."/>
            <person name="Soop K."/>
            <person name="Spirin V."/>
            <person name="Szebenyi C."/>
            <person name="Tomsovsky M."/>
            <person name="Tulloss R.E."/>
            <person name="Uehling J."/>
            <person name="Grigoriev I.V."/>
            <person name="Vagvolgyi C."/>
            <person name="Papp T."/>
            <person name="Martin F.M."/>
            <person name="Miettinen O."/>
            <person name="Hibbett D.S."/>
            <person name="Nagy L.G."/>
        </authorList>
    </citation>
    <scope>NUCLEOTIDE SEQUENCE [LARGE SCALE GENOMIC DNA]</scope>
    <source>
        <strain evidence="19 20">HHB13444</strain>
    </source>
</reference>
<keyword evidence="5" id="KW-0216">Detoxification</keyword>
<evidence type="ECO:0000256" key="9">
    <source>
        <dbReference type="ARBA" id="ARBA00022827"/>
    </source>
</evidence>
<dbReference type="SUPFAM" id="SSF46458">
    <property type="entry name" value="Globin-like"/>
    <property type="match status" value="1"/>
</dbReference>
<dbReference type="GO" id="GO:0008941">
    <property type="term" value="F:nitric oxide dioxygenase NAD(P)H activity"/>
    <property type="evidence" value="ECO:0007669"/>
    <property type="project" value="UniProtKB-EC"/>
</dbReference>
<evidence type="ECO:0000256" key="5">
    <source>
        <dbReference type="ARBA" id="ARBA00022575"/>
    </source>
</evidence>
<evidence type="ECO:0000256" key="4">
    <source>
        <dbReference type="ARBA" id="ARBA00012229"/>
    </source>
</evidence>
<dbReference type="CDD" id="cd06184">
    <property type="entry name" value="flavohem_like_fad_nad_binding"/>
    <property type="match status" value="1"/>
</dbReference>
<dbReference type="GO" id="GO:0046210">
    <property type="term" value="P:nitric oxide catabolic process"/>
    <property type="evidence" value="ECO:0007669"/>
    <property type="project" value="TreeGrafter"/>
</dbReference>
<dbReference type="STRING" id="1314778.A0A5C3Q170"/>
<comment type="cofactor">
    <cofactor evidence="1">
        <name>heme b</name>
        <dbReference type="ChEBI" id="CHEBI:60344"/>
    </cofactor>
</comment>
<evidence type="ECO:0000256" key="2">
    <source>
        <dbReference type="ARBA" id="ARBA00001974"/>
    </source>
</evidence>
<dbReference type="GO" id="GO:0071500">
    <property type="term" value="P:cellular response to nitrosative stress"/>
    <property type="evidence" value="ECO:0007669"/>
    <property type="project" value="TreeGrafter"/>
</dbReference>
<dbReference type="InterPro" id="IPR009050">
    <property type="entry name" value="Globin-like_sf"/>
</dbReference>
<keyword evidence="11" id="KW-0560">Oxidoreductase</keyword>
<dbReference type="Gene3D" id="1.10.490.10">
    <property type="entry name" value="Globins"/>
    <property type="match status" value="1"/>
</dbReference>
<keyword evidence="12" id="KW-0408">Iron</keyword>
<gene>
    <name evidence="19" type="ORF">K466DRAFT_477319</name>
</gene>
<evidence type="ECO:0000256" key="1">
    <source>
        <dbReference type="ARBA" id="ARBA00001970"/>
    </source>
</evidence>
<evidence type="ECO:0000256" key="10">
    <source>
        <dbReference type="ARBA" id="ARBA00022857"/>
    </source>
</evidence>
<dbReference type="GO" id="GO:0019825">
    <property type="term" value="F:oxygen binding"/>
    <property type="evidence" value="ECO:0007669"/>
    <property type="project" value="InterPro"/>
</dbReference>
<dbReference type="SUPFAM" id="SSF52343">
    <property type="entry name" value="Ferredoxin reductase-like, C-terminal NADP-linked domain"/>
    <property type="match status" value="1"/>
</dbReference>
<dbReference type="InterPro" id="IPR012292">
    <property type="entry name" value="Globin/Proto"/>
</dbReference>
<dbReference type="CDD" id="cd08922">
    <property type="entry name" value="FHb-globin"/>
    <property type="match status" value="1"/>
</dbReference>
<dbReference type="PROSITE" id="PS51384">
    <property type="entry name" value="FAD_FR"/>
    <property type="match status" value="1"/>
</dbReference>
<evidence type="ECO:0000256" key="14">
    <source>
        <dbReference type="ARBA" id="ARBA00048649"/>
    </source>
</evidence>
<sequence length="431" mass="47910">MGKVIDTGANLPHPPPLTAEQRKLISATVPILAEHGVTITTLMYKRMLEAHPDMKNIFSQSKQMRGHQPQALASAVYAYAAHIEDLTPILPVVERIAHKHASVHIIPSQYAIVGTHLLGAITEVLGADTFKGDLYDAWETAYWNLAHIFIDRERQLYEAAAWTGWREFVVEKKVKESDEITSFYFRPKDGKPLDPYRPGQYISIQQFIPELGHYQNRQYSLSDASSAEHYRISVKREDGIRTVKPSGELDTKDAGTPGWMSNLLHATLNEGDTVELAYPFGEFYLDDSSAPVVLLSAGVGLTPLLSMLNTLVSSETKRPVSWIQAVRNSRVHAFKSHVSSMAKANPQQVKTAIFYSNPVEGDVQGQDYDFLGRMDVDKVDRSVLRLDDPSAQYYVCGPEVFMADIFKTLKAHGVDGSRIHAEVFGAGANPA</sequence>
<comment type="catalytic activity">
    <reaction evidence="14">
        <text>2 nitric oxide + NADH + 2 O2 = 2 nitrate + NAD(+) + H(+)</text>
        <dbReference type="Rhea" id="RHEA:19469"/>
        <dbReference type="ChEBI" id="CHEBI:15378"/>
        <dbReference type="ChEBI" id="CHEBI:15379"/>
        <dbReference type="ChEBI" id="CHEBI:16480"/>
        <dbReference type="ChEBI" id="CHEBI:17632"/>
        <dbReference type="ChEBI" id="CHEBI:57540"/>
        <dbReference type="ChEBI" id="CHEBI:57945"/>
        <dbReference type="EC" id="1.14.12.17"/>
    </reaction>
</comment>
<accession>A0A5C3Q170</accession>
<feature type="domain" description="FAD-binding FR-type" evidence="18">
    <location>
        <begin position="163"/>
        <end position="286"/>
    </location>
</feature>
<keyword evidence="8" id="KW-0479">Metal-binding</keyword>
<keyword evidence="6" id="KW-0349">Heme</keyword>
<keyword evidence="20" id="KW-1185">Reference proteome</keyword>
<dbReference type="Gene3D" id="3.40.50.80">
    <property type="entry name" value="Nucleotide-binding domain of ferredoxin-NADP reductase (FNR) module"/>
    <property type="match status" value="1"/>
</dbReference>
<dbReference type="GO" id="GO:0071949">
    <property type="term" value="F:FAD binding"/>
    <property type="evidence" value="ECO:0007669"/>
    <property type="project" value="TreeGrafter"/>
</dbReference>
<keyword evidence="7" id="KW-0285">Flavoprotein</keyword>
<comment type="cofactor">
    <cofactor evidence="2">
        <name>FAD</name>
        <dbReference type="ChEBI" id="CHEBI:57692"/>
    </cofactor>
</comment>
<dbReference type="FunFam" id="3.40.50.80:FF:000010">
    <property type="entry name" value="Flavohemoprotein"/>
    <property type="match status" value="1"/>
</dbReference>
<evidence type="ECO:0000259" key="18">
    <source>
        <dbReference type="PROSITE" id="PS51384"/>
    </source>
</evidence>
<dbReference type="NCBIfam" id="NF009805">
    <property type="entry name" value="PRK13289.1"/>
    <property type="match status" value="1"/>
</dbReference>
<name>A0A5C3Q170_9APHY</name>
<comment type="function">
    <text evidence="16">In the presence of oxygen and NADH, it has NADH oxidase activity, which leads to the generation of superoxide and H(2)O(2). Under anaerobic conditions, it also exhibits nitric oxide reductase and FAD reductase activities. However, all these reactions are much lower than NOD activity.</text>
</comment>
<comment type="similarity">
    <text evidence="3">In the C-terminal section; belongs to the flavoprotein pyridine nucleotide cytochrome reductase family.</text>
</comment>
<dbReference type="FunFam" id="2.40.30.10:FF:000034">
    <property type="entry name" value="Flavohemoprotein"/>
    <property type="match status" value="1"/>
</dbReference>
<dbReference type="FunCoup" id="A0A5C3Q170">
    <property type="interactions" value="81"/>
</dbReference>
<proteinExistence type="inferred from homology"/>
<evidence type="ECO:0000256" key="16">
    <source>
        <dbReference type="ARBA" id="ARBA00056398"/>
    </source>
</evidence>
<organism evidence="19 20">
    <name type="scientific">Polyporus arcularius HHB13444</name>
    <dbReference type="NCBI Taxonomy" id="1314778"/>
    <lineage>
        <taxon>Eukaryota</taxon>
        <taxon>Fungi</taxon>
        <taxon>Dikarya</taxon>
        <taxon>Basidiomycota</taxon>
        <taxon>Agaricomycotina</taxon>
        <taxon>Agaricomycetes</taxon>
        <taxon>Polyporales</taxon>
        <taxon>Polyporaceae</taxon>
        <taxon>Polyporus</taxon>
    </lineage>
</organism>
<dbReference type="Gene3D" id="2.40.30.10">
    <property type="entry name" value="Translation factors"/>
    <property type="match status" value="1"/>
</dbReference>